<dbReference type="EMBL" id="DSXI01000335">
    <property type="protein sequence ID" value="HGS05230.1"/>
    <property type="molecule type" value="Genomic_DNA"/>
</dbReference>
<organism evidence="1">
    <name type="scientific">Desulfobacca acetoxidans</name>
    <dbReference type="NCBI Taxonomy" id="60893"/>
    <lineage>
        <taxon>Bacteria</taxon>
        <taxon>Pseudomonadati</taxon>
        <taxon>Thermodesulfobacteriota</taxon>
        <taxon>Desulfobaccia</taxon>
        <taxon>Desulfobaccales</taxon>
        <taxon>Desulfobaccaceae</taxon>
        <taxon>Desulfobacca</taxon>
    </lineage>
</organism>
<proteinExistence type="predicted"/>
<accession>A0A7V4G8B3</accession>
<gene>
    <name evidence="1" type="ORF">ENT08_05750</name>
</gene>
<protein>
    <submittedName>
        <fullName evidence="1">Uncharacterized protein</fullName>
    </submittedName>
</protein>
<dbReference type="AlphaFoldDB" id="A0A7V4G8B3"/>
<evidence type="ECO:0000313" key="1">
    <source>
        <dbReference type="EMBL" id="HGS05230.1"/>
    </source>
</evidence>
<comment type="caution">
    <text evidence="1">The sequence shown here is derived from an EMBL/GenBank/DDBJ whole genome shotgun (WGS) entry which is preliminary data.</text>
</comment>
<sequence>MMPRALFLIRVGGLLALLACLGFWGCCSSALEGDYGRSVTHNLAAQMVNPEAGGVVQVSVGQAPEAAANSYEKYMKSFKKEEKPTLKLTTEK</sequence>
<reference evidence="1" key="1">
    <citation type="journal article" date="2020" name="mSystems">
        <title>Genome- and Community-Level Interaction Insights into Carbon Utilization and Element Cycling Functions of Hydrothermarchaeota in Hydrothermal Sediment.</title>
        <authorList>
            <person name="Zhou Z."/>
            <person name="Liu Y."/>
            <person name="Xu W."/>
            <person name="Pan J."/>
            <person name="Luo Z.H."/>
            <person name="Li M."/>
        </authorList>
    </citation>
    <scope>NUCLEOTIDE SEQUENCE [LARGE SCALE GENOMIC DNA]</scope>
    <source>
        <strain evidence="1">SpSt-548</strain>
    </source>
</reference>
<name>A0A7V4G8B3_9BACT</name>